<comment type="function">
    <text evidence="1 9">This protein is a component of the acetyl coenzyme A carboxylase complex; first, biotin carboxylase catalyzes the carboxylation of the carrier protein and then the transcarboxylase transfers the carboxyl group to form malonyl-CoA.</text>
</comment>
<dbReference type="PANTHER" id="PTHR45266">
    <property type="entry name" value="OXALOACETATE DECARBOXYLASE ALPHA CHAIN"/>
    <property type="match status" value="1"/>
</dbReference>
<keyword evidence="5 9" id="KW-0276">Fatty acid metabolism</keyword>
<organism evidence="12 13">
    <name type="scientific">Arenimonas maotaiensis</name>
    <dbReference type="NCBI Taxonomy" id="1446479"/>
    <lineage>
        <taxon>Bacteria</taxon>
        <taxon>Pseudomonadati</taxon>
        <taxon>Pseudomonadota</taxon>
        <taxon>Gammaproteobacteria</taxon>
        <taxon>Lysobacterales</taxon>
        <taxon>Lysobacteraceae</taxon>
        <taxon>Arenimonas</taxon>
    </lineage>
</organism>
<dbReference type="PRINTS" id="PR01071">
    <property type="entry name" value="ACOABIOTINCC"/>
</dbReference>
<evidence type="ECO:0000256" key="3">
    <source>
        <dbReference type="ARBA" id="ARBA00017562"/>
    </source>
</evidence>
<feature type="compositionally biased region" description="Low complexity" evidence="10">
    <location>
        <begin position="49"/>
        <end position="69"/>
    </location>
</feature>
<dbReference type="InterPro" id="IPR001249">
    <property type="entry name" value="AcCoA_biotinCC"/>
</dbReference>
<evidence type="ECO:0000256" key="9">
    <source>
        <dbReference type="RuleBase" id="RU364072"/>
    </source>
</evidence>
<evidence type="ECO:0000313" key="12">
    <source>
        <dbReference type="EMBL" id="GGF97764.1"/>
    </source>
</evidence>
<evidence type="ECO:0000256" key="2">
    <source>
        <dbReference type="ARBA" id="ARBA00005194"/>
    </source>
</evidence>
<dbReference type="GO" id="GO:0003989">
    <property type="term" value="F:acetyl-CoA carboxylase activity"/>
    <property type="evidence" value="ECO:0007669"/>
    <property type="project" value="InterPro"/>
</dbReference>
<evidence type="ECO:0000256" key="6">
    <source>
        <dbReference type="ARBA" id="ARBA00023098"/>
    </source>
</evidence>
<dbReference type="Proteomes" id="UP000632858">
    <property type="component" value="Unassembled WGS sequence"/>
</dbReference>
<evidence type="ECO:0000313" key="13">
    <source>
        <dbReference type="Proteomes" id="UP000632858"/>
    </source>
</evidence>
<keyword evidence="4 9" id="KW-0444">Lipid biosynthesis</keyword>
<evidence type="ECO:0000256" key="1">
    <source>
        <dbReference type="ARBA" id="ARBA00003761"/>
    </source>
</evidence>
<keyword evidence="8 9" id="KW-0092">Biotin</keyword>
<keyword evidence="13" id="KW-1185">Reference proteome</keyword>
<comment type="caution">
    <text evidence="12">The sequence shown here is derived from an EMBL/GenBank/DDBJ whole genome shotgun (WGS) entry which is preliminary data.</text>
</comment>
<feature type="region of interest" description="Disordered" evidence="10">
    <location>
        <begin position="49"/>
        <end position="80"/>
    </location>
</feature>
<dbReference type="PROSITE" id="PS50968">
    <property type="entry name" value="BIOTINYL_LIPOYL"/>
    <property type="match status" value="1"/>
</dbReference>
<feature type="domain" description="Lipoyl-binding" evidence="11">
    <location>
        <begin position="82"/>
        <end position="158"/>
    </location>
</feature>
<dbReference type="InterPro" id="IPR001882">
    <property type="entry name" value="Biotin_BS"/>
</dbReference>
<evidence type="ECO:0000256" key="7">
    <source>
        <dbReference type="ARBA" id="ARBA00023160"/>
    </source>
</evidence>
<evidence type="ECO:0000256" key="4">
    <source>
        <dbReference type="ARBA" id="ARBA00022516"/>
    </source>
</evidence>
<reference evidence="12" key="2">
    <citation type="submission" date="2020-09" db="EMBL/GenBank/DDBJ databases">
        <authorList>
            <person name="Sun Q."/>
            <person name="Zhou Y."/>
        </authorList>
    </citation>
    <scope>NUCLEOTIDE SEQUENCE</scope>
    <source>
        <strain evidence="12">CGMCC 1.12726</strain>
    </source>
</reference>
<dbReference type="EMBL" id="BMFO01000005">
    <property type="protein sequence ID" value="GGF97764.1"/>
    <property type="molecule type" value="Genomic_DNA"/>
</dbReference>
<comment type="pathway">
    <text evidence="2 9">Lipid metabolism; fatty acid biosynthesis.</text>
</comment>
<reference evidence="12" key="1">
    <citation type="journal article" date="2014" name="Int. J. Syst. Evol. Microbiol.">
        <title>Complete genome sequence of Corynebacterium casei LMG S-19264T (=DSM 44701T), isolated from a smear-ripened cheese.</title>
        <authorList>
            <consortium name="US DOE Joint Genome Institute (JGI-PGF)"/>
            <person name="Walter F."/>
            <person name="Albersmeier A."/>
            <person name="Kalinowski J."/>
            <person name="Ruckert C."/>
        </authorList>
    </citation>
    <scope>NUCLEOTIDE SEQUENCE</scope>
    <source>
        <strain evidence="12">CGMCC 1.12726</strain>
    </source>
</reference>
<evidence type="ECO:0000256" key="5">
    <source>
        <dbReference type="ARBA" id="ARBA00022832"/>
    </source>
</evidence>
<dbReference type="NCBIfam" id="TIGR00531">
    <property type="entry name" value="BCCP"/>
    <property type="match status" value="1"/>
</dbReference>
<dbReference type="SUPFAM" id="SSF51230">
    <property type="entry name" value="Single hybrid motif"/>
    <property type="match status" value="1"/>
</dbReference>
<dbReference type="InterPro" id="IPR050709">
    <property type="entry name" value="Biotin_Carboxyl_Carrier/Decarb"/>
</dbReference>
<dbReference type="PROSITE" id="PS00188">
    <property type="entry name" value="BIOTIN"/>
    <property type="match status" value="1"/>
</dbReference>
<dbReference type="GO" id="GO:0006633">
    <property type="term" value="P:fatty acid biosynthetic process"/>
    <property type="evidence" value="ECO:0007669"/>
    <property type="project" value="UniProtKB-KW"/>
</dbReference>
<sequence>MDLRKIKALIELLEKSSLSELEIKEGEETVRLARHSTSVAPAPVVHHVPAPAPAADAPRAAAPVPGPSAESVGKSTKSAVDGHAVRSPMVGTFYAAPSPDAAPYVKVGQTVKAGDTLGIIEAMKMFNPIEADVSGTVTAILVEAGQAVEFDEVMFIIS</sequence>
<evidence type="ECO:0000256" key="8">
    <source>
        <dbReference type="ARBA" id="ARBA00023267"/>
    </source>
</evidence>
<dbReference type="Pfam" id="PF00364">
    <property type="entry name" value="Biotin_lipoyl"/>
    <property type="match status" value="1"/>
</dbReference>
<evidence type="ECO:0000256" key="10">
    <source>
        <dbReference type="SAM" id="MobiDB-lite"/>
    </source>
</evidence>
<dbReference type="RefSeq" id="WP_188450204.1">
    <property type="nucleotide sequence ID" value="NZ_BMFO01000005.1"/>
</dbReference>
<accession>A0A917FPL7</accession>
<dbReference type="FunFam" id="2.40.50.100:FF:000003">
    <property type="entry name" value="Acetyl-CoA carboxylase biotin carboxyl carrier protein"/>
    <property type="match status" value="1"/>
</dbReference>
<keyword evidence="7 9" id="KW-0275">Fatty acid biosynthesis</keyword>
<proteinExistence type="predicted"/>
<dbReference type="AlphaFoldDB" id="A0A917FPL7"/>
<dbReference type="InterPro" id="IPR000089">
    <property type="entry name" value="Biotin_lipoyl"/>
</dbReference>
<dbReference type="InterPro" id="IPR011053">
    <property type="entry name" value="Single_hybrid_motif"/>
</dbReference>
<name>A0A917FPL7_9GAMM</name>
<dbReference type="Gene3D" id="2.40.50.100">
    <property type="match status" value="1"/>
</dbReference>
<dbReference type="GO" id="GO:0009317">
    <property type="term" value="C:acetyl-CoA carboxylase complex"/>
    <property type="evidence" value="ECO:0007669"/>
    <property type="project" value="InterPro"/>
</dbReference>
<gene>
    <name evidence="12" type="primary">bccP</name>
    <name evidence="12" type="ORF">GCM10010960_19340</name>
</gene>
<evidence type="ECO:0000259" key="11">
    <source>
        <dbReference type="PROSITE" id="PS50968"/>
    </source>
</evidence>
<keyword evidence="6 9" id="KW-0443">Lipid metabolism</keyword>
<dbReference type="PANTHER" id="PTHR45266:SF3">
    <property type="entry name" value="OXALOACETATE DECARBOXYLASE ALPHA CHAIN"/>
    <property type="match status" value="1"/>
</dbReference>
<protein>
    <recommendedName>
        <fullName evidence="3 9">Biotin carboxyl carrier protein of acetyl-CoA carboxylase</fullName>
    </recommendedName>
</protein>
<dbReference type="CDD" id="cd06850">
    <property type="entry name" value="biotinyl_domain"/>
    <property type="match status" value="1"/>
</dbReference>